<dbReference type="Pfam" id="PF17804">
    <property type="entry name" value="TSP_NTD"/>
    <property type="match status" value="1"/>
</dbReference>
<dbReference type="PANTHER" id="PTHR32060">
    <property type="entry name" value="TAIL-SPECIFIC PROTEASE"/>
    <property type="match status" value="1"/>
</dbReference>
<dbReference type="GO" id="GO:0006508">
    <property type="term" value="P:proteolysis"/>
    <property type="evidence" value="ECO:0007669"/>
    <property type="project" value="UniProtKB-KW"/>
</dbReference>
<evidence type="ECO:0000256" key="4">
    <source>
        <dbReference type="ARBA" id="ARBA00022825"/>
    </source>
</evidence>
<dbReference type="Pfam" id="PF03572">
    <property type="entry name" value="Peptidase_S41"/>
    <property type="match status" value="1"/>
</dbReference>
<dbReference type="CDD" id="cd07560">
    <property type="entry name" value="Peptidase_S41_CPP"/>
    <property type="match status" value="1"/>
</dbReference>
<evidence type="ECO:0000256" key="5">
    <source>
        <dbReference type="RuleBase" id="RU004404"/>
    </source>
</evidence>
<dbReference type="InterPro" id="IPR036034">
    <property type="entry name" value="PDZ_sf"/>
</dbReference>
<organism evidence="8 9">
    <name type="scientific">Flavobacterium succinicans</name>
    <dbReference type="NCBI Taxonomy" id="29536"/>
    <lineage>
        <taxon>Bacteria</taxon>
        <taxon>Pseudomonadati</taxon>
        <taxon>Bacteroidota</taxon>
        <taxon>Flavobacteriia</taxon>
        <taxon>Flavobacteriales</taxon>
        <taxon>Flavobacteriaceae</taxon>
        <taxon>Flavobacterium</taxon>
    </lineage>
</organism>
<proteinExistence type="inferred from homology"/>
<evidence type="ECO:0000259" key="7">
    <source>
        <dbReference type="PROSITE" id="PS50106"/>
    </source>
</evidence>
<keyword evidence="2 5" id="KW-0645">Protease</keyword>
<dbReference type="EMBL" id="FOUT01000012">
    <property type="protein sequence ID" value="SFN39903.1"/>
    <property type="molecule type" value="Genomic_DNA"/>
</dbReference>
<reference evidence="9" key="1">
    <citation type="submission" date="2016-10" db="EMBL/GenBank/DDBJ databases">
        <authorList>
            <person name="Varghese N."/>
            <person name="Submissions S."/>
        </authorList>
    </citation>
    <scope>NUCLEOTIDE SEQUENCE [LARGE SCALE GENOMIC DNA]</scope>
    <source>
        <strain evidence="9">DSM 4002</strain>
    </source>
</reference>
<dbReference type="eggNOG" id="COG0793">
    <property type="taxonomic scope" value="Bacteria"/>
</dbReference>
<dbReference type="Proteomes" id="UP000182961">
    <property type="component" value="Unassembled WGS sequence"/>
</dbReference>
<dbReference type="GO" id="GO:0008236">
    <property type="term" value="F:serine-type peptidase activity"/>
    <property type="evidence" value="ECO:0007669"/>
    <property type="project" value="UniProtKB-KW"/>
</dbReference>
<dbReference type="Pfam" id="PF00595">
    <property type="entry name" value="PDZ"/>
    <property type="match status" value="1"/>
</dbReference>
<dbReference type="Gene3D" id="2.30.42.10">
    <property type="match status" value="1"/>
</dbReference>
<dbReference type="InterPro" id="IPR001478">
    <property type="entry name" value="PDZ"/>
</dbReference>
<evidence type="ECO:0000256" key="6">
    <source>
        <dbReference type="SAM" id="SignalP"/>
    </source>
</evidence>
<keyword evidence="6" id="KW-0732">Signal</keyword>
<evidence type="ECO:0000313" key="8">
    <source>
        <dbReference type="EMBL" id="SFN39903.1"/>
    </source>
</evidence>
<dbReference type="NCBIfam" id="TIGR00225">
    <property type="entry name" value="prc"/>
    <property type="match status" value="1"/>
</dbReference>
<evidence type="ECO:0000256" key="1">
    <source>
        <dbReference type="ARBA" id="ARBA00009179"/>
    </source>
</evidence>
<dbReference type="AlphaFoldDB" id="A0A1I4YQ36"/>
<keyword evidence="3 5" id="KW-0378">Hydrolase</keyword>
<dbReference type="PROSITE" id="PS50106">
    <property type="entry name" value="PDZ"/>
    <property type="match status" value="1"/>
</dbReference>
<dbReference type="RefSeq" id="WP_024982128.1">
    <property type="nucleotide sequence ID" value="NZ_CBCRUM010000015.1"/>
</dbReference>
<dbReference type="GO" id="GO:0030288">
    <property type="term" value="C:outer membrane-bounded periplasmic space"/>
    <property type="evidence" value="ECO:0007669"/>
    <property type="project" value="TreeGrafter"/>
</dbReference>
<dbReference type="PANTHER" id="PTHR32060:SF22">
    <property type="entry name" value="CARBOXYL-TERMINAL-PROCESSING PEPTIDASE 3, CHLOROPLASTIC"/>
    <property type="match status" value="1"/>
</dbReference>
<dbReference type="SUPFAM" id="SSF52096">
    <property type="entry name" value="ClpP/crotonase"/>
    <property type="match status" value="1"/>
</dbReference>
<feature type="signal peptide" evidence="6">
    <location>
        <begin position="1"/>
        <end position="17"/>
    </location>
</feature>
<evidence type="ECO:0000256" key="2">
    <source>
        <dbReference type="ARBA" id="ARBA00022670"/>
    </source>
</evidence>
<dbReference type="InterPro" id="IPR040573">
    <property type="entry name" value="TSP_N"/>
</dbReference>
<protein>
    <submittedName>
        <fullName evidence="8">Carboxyl-terminal processing protease</fullName>
    </submittedName>
</protein>
<comment type="similarity">
    <text evidence="1 5">Belongs to the peptidase S41A family.</text>
</comment>
<name>A0A1I4YQ36_9FLAO</name>
<sequence>MKKILLGFLVMSAPIFAQSNDTSCKILSKINALVQKEHVQPKPIDDSLSVFIFDQLINQLDPARNIFFKSEYDSLAQNYRFELDNLMLKNECQFISTFTKTYQKALKRNLVLLERLDNDTLDFSIKDTIRLYKKAFPVYMTPSTMEKIWRKKIRYEILNDIAYNSDNLDSIQSNFQTMIFAQKKLVLENENCKINTQLKNINTMDQKIYGLFCTYFDPHTNYFNVNNKSNFVASLSKERLSLGFLVTLNEKNQILIEEIDSNGPAFKNGLLKKGDQIIAISNQKETLKVTCASLEEIGTLIASDSNKIVTLWIKRKGEKTFQVTLEKQVIKDEQNTVYSFVIEDKRKIGYIKIPSFYSDFDNKNNSGCAEDVATEIVKLQNDDIEGLVIDLIDNGGGSMEEAIKMAGLFIHHGPISIVVDNTKKQQIIQDPYRGYLYKGPVIILVNGNSASASEFFATILQDYNRAMVIGSNTQGKATMQTILPLENEQEDFVKVTINKFYRITGKSHQGIGVIPNVKLPVLFETVFSKESDQPNAFKNDILPNSINFTPYVKNKLITQLEKNSVKRTNASDYFSTIISFNNKINDLVKNPKTVIPMEIVAIVNDQLAVTNLWKELNEYKDESVHLNVKNSKFNESLLNVYFSERPNNENQIKALQHNHYLNEAIAIINDYLNLK</sequence>
<dbReference type="GO" id="GO:0004175">
    <property type="term" value="F:endopeptidase activity"/>
    <property type="evidence" value="ECO:0007669"/>
    <property type="project" value="TreeGrafter"/>
</dbReference>
<dbReference type="GO" id="GO:0007165">
    <property type="term" value="P:signal transduction"/>
    <property type="evidence" value="ECO:0007669"/>
    <property type="project" value="TreeGrafter"/>
</dbReference>
<evidence type="ECO:0000256" key="3">
    <source>
        <dbReference type="ARBA" id="ARBA00022801"/>
    </source>
</evidence>
<feature type="chain" id="PRO_5010322297" evidence="6">
    <location>
        <begin position="18"/>
        <end position="675"/>
    </location>
</feature>
<gene>
    <name evidence="8" type="ORF">SAMN05444143_11260</name>
</gene>
<feature type="domain" description="PDZ" evidence="7">
    <location>
        <begin position="232"/>
        <end position="316"/>
    </location>
</feature>
<dbReference type="InterPro" id="IPR029045">
    <property type="entry name" value="ClpP/crotonase-like_dom_sf"/>
</dbReference>
<dbReference type="SMART" id="SM00228">
    <property type="entry name" value="PDZ"/>
    <property type="match status" value="1"/>
</dbReference>
<dbReference type="SUPFAM" id="SSF50156">
    <property type="entry name" value="PDZ domain-like"/>
    <property type="match status" value="1"/>
</dbReference>
<dbReference type="InterPro" id="IPR005151">
    <property type="entry name" value="Tail-specific_protease"/>
</dbReference>
<evidence type="ECO:0000313" key="9">
    <source>
        <dbReference type="Proteomes" id="UP000182961"/>
    </source>
</evidence>
<keyword evidence="9" id="KW-1185">Reference proteome</keyword>
<keyword evidence="4 5" id="KW-0720">Serine protease</keyword>
<accession>A0A1I4YQ36</accession>
<dbReference type="Gene3D" id="3.90.226.10">
    <property type="entry name" value="2-enoyl-CoA Hydratase, Chain A, domain 1"/>
    <property type="match status" value="1"/>
</dbReference>
<dbReference type="InterPro" id="IPR004447">
    <property type="entry name" value="Peptidase_S41A"/>
</dbReference>
<dbReference type="SMART" id="SM00245">
    <property type="entry name" value="TSPc"/>
    <property type="match status" value="1"/>
</dbReference>